<dbReference type="HOGENOM" id="CLU_2326252_0_0_1"/>
<sequence length="99" mass="10897">AAIIYRIWCTTKASGGSPKRLNYIMRILAESGALYTSTIIFSPVGPVLASGNDPTWVYYLIGDISDPINFSMAGISFNLLLIRVNQSRVERRGIMNAVQ</sequence>
<keyword evidence="1" id="KW-0472">Membrane</keyword>
<name>A0A0C2W986_AMAMK</name>
<reference evidence="2 3" key="1">
    <citation type="submission" date="2014-04" db="EMBL/GenBank/DDBJ databases">
        <title>Evolutionary Origins and Diversification of the Mycorrhizal Mutualists.</title>
        <authorList>
            <consortium name="DOE Joint Genome Institute"/>
            <consortium name="Mycorrhizal Genomics Consortium"/>
            <person name="Kohler A."/>
            <person name="Kuo A."/>
            <person name="Nagy L.G."/>
            <person name="Floudas D."/>
            <person name="Copeland A."/>
            <person name="Barry K.W."/>
            <person name="Cichocki N."/>
            <person name="Veneault-Fourrey C."/>
            <person name="LaButti K."/>
            <person name="Lindquist E.A."/>
            <person name="Lipzen A."/>
            <person name="Lundell T."/>
            <person name="Morin E."/>
            <person name="Murat C."/>
            <person name="Riley R."/>
            <person name="Ohm R."/>
            <person name="Sun H."/>
            <person name="Tunlid A."/>
            <person name="Henrissat B."/>
            <person name="Grigoriev I.V."/>
            <person name="Hibbett D.S."/>
            <person name="Martin F."/>
        </authorList>
    </citation>
    <scope>NUCLEOTIDE SEQUENCE [LARGE SCALE GENOMIC DNA]</scope>
    <source>
        <strain evidence="2 3">Koide BX008</strain>
    </source>
</reference>
<gene>
    <name evidence="2" type="ORF">M378DRAFT_87419</name>
</gene>
<feature type="non-terminal residue" evidence="2">
    <location>
        <position position="1"/>
    </location>
</feature>
<dbReference type="EMBL" id="KN818358">
    <property type="protein sequence ID" value="KIL57767.1"/>
    <property type="molecule type" value="Genomic_DNA"/>
</dbReference>
<keyword evidence="3" id="KW-1185">Reference proteome</keyword>
<accession>A0A0C2W986</accession>
<keyword evidence="1" id="KW-0812">Transmembrane</keyword>
<dbReference type="AlphaFoldDB" id="A0A0C2W986"/>
<feature type="transmembrane region" description="Helical" evidence="1">
    <location>
        <begin position="27"/>
        <end position="48"/>
    </location>
</feature>
<protein>
    <submittedName>
        <fullName evidence="2">Uncharacterized protein</fullName>
    </submittedName>
</protein>
<organism evidence="2 3">
    <name type="scientific">Amanita muscaria (strain Koide BX008)</name>
    <dbReference type="NCBI Taxonomy" id="946122"/>
    <lineage>
        <taxon>Eukaryota</taxon>
        <taxon>Fungi</taxon>
        <taxon>Dikarya</taxon>
        <taxon>Basidiomycota</taxon>
        <taxon>Agaricomycotina</taxon>
        <taxon>Agaricomycetes</taxon>
        <taxon>Agaricomycetidae</taxon>
        <taxon>Agaricales</taxon>
        <taxon>Pluteineae</taxon>
        <taxon>Amanitaceae</taxon>
        <taxon>Amanita</taxon>
    </lineage>
</organism>
<evidence type="ECO:0000313" key="3">
    <source>
        <dbReference type="Proteomes" id="UP000054549"/>
    </source>
</evidence>
<dbReference type="OrthoDB" id="3064360at2759"/>
<keyword evidence="1" id="KW-1133">Transmembrane helix</keyword>
<feature type="transmembrane region" description="Helical" evidence="1">
    <location>
        <begin position="68"/>
        <end position="85"/>
    </location>
</feature>
<proteinExistence type="predicted"/>
<dbReference type="InParanoid" id="A0A0C2W986"/>
<evidence type="ECO:0000256" key="1">
    <source>
        <dbReference type="SAM" id="Phobius"/>
    </source>
</evidence>
<dbReference type="Proteomes" id="UP000054549">
    <property type="component" value="Unassembled WGS sequence"/>
</dbReference>
<evidence type="ECO:0000313" key="2">
    <source>
        <dbReference type="EMBL" id="KIL57767.1"/>
    </source>
</evidence>